<dbReference type="InterPro" id="IPR035940">
    <property type="entry name" value="CAP_sf"/>
</dbReference>
<evidence type="ECO:0008006" key="4">
    <source>
        <dbReference type="Google" id="ProtNLM"/>
    </source>
</evidence>
<proteinExistence type="predicted"/>
<dbReference type="SUPFAM" id="SSF55797">
    <property type="entry name" value="PR-1-like"/>
    <property type="match status" value="1"/>
</dbReference>
<organism evidence="2 3">
    <name type="scientific">Albugo candida</name>
    <dbReference type="NCBI Taxonomy" id="65357"/>
    <lineage>
        <taxon>Eukaryota</taxon>
        <taxon>Sar</taxon>
        <taxon>Stramenopiles</taxon>
        <taxon>Oomycota</taxon>
        <taxon>Peronosporomycetes</taxon>
        <taxon>Albuginales</taxon>
        <taxon>Albuginaceae</taxon>
        <taxon>Albugo</taxon>
    </lineage>
</organism>
<evidence type="ECO:0000313" key="2">
    <source>
        <dbReference type="EMBL" id="CCI50380.1"/>
    </source>
</evidence>
<evidence type="ECO:0000256" key="1">
    <source>
        <dbReference type="SAM" id="MobiDB-lite"/>
    </source>
</evidence>
<comment type="caution">
    <text evidence="2">The sequence shown here is derived from an EMBL/GenBank/DDBJ whole genome shotgun (WGS) entry which is preliminary data.</text>
</comment>
<sequence>MKPSDWITYLTLATHSSYVVIYGQTAIAPEGDLDQVCVGLHKRQRASVGLGELSWNADLEKRSKDIAASRSQQVTGGVTSLSDHSLPQSNDGLTASDKQTCAVFTGESWAAIETKFSSDITQSRALIPQWTYTATVAQQYESVSMAIWWSHTKVGCDVGKIQLTCCYDTIGNILNEQIVKANPVNVSSIVNTVLTSTPESIGNGIKNVADDTVKNTGDFVVKTAQEEVNKRANDFIDKFNPFKRR</sequence>
<accession>A0A024GUV5</accession>
<feature type="region of interest" description="Disordered" evidence="1">
    <location>
        <begin position="66"/>
        <end position="93"/>
    </location>
</feature>
<gene>
    <name evidence="2" type="ORF">BN9_120690</name>
</gene>
<feature type="compositionally biased region" description="Polar residues" evidence="1">
    <location>
        <begin position="69"/>
        <end position="93"/>
    </location>
</feature>
<reference evidence="2 3" key="1">
    <citation type="submission" date="2012-05" db="EMBL/GenBank/DDBJ databases">
        <title>Recombination and specialization in a pathogen metapopulation.</title>
        <authorList>
            <person name="Gardiner A."/>
            <person name="Kemen E."/>
            <person name="Schultz-Larsen T."/>
            <person name="MacLean D."/>
            <person name="Van Oosterhout C."/>
            <person name="Jones J.D.G."/>
        </authorList>
    </citation>
    <scope>NUCLEOTIDE SEQUENCE [LARGE SCALE GENOMIC DNA]</scope>
    <source>
        <strain evidence="2 3">Ac Nc2</strain>
    </source>
</reference>
<keyword evidence="3" id="KW-1185">Reference proteome</keyword>
<dbReference type="Proteomes" id="UP000053237">
    <property type="component" value="Unassembled WGS sequence"/>
</dbReference>
<dbReference type="EMBL" id="CAIX01000469">
    <property type="protein sequence ID" value="CCI50380.1"/>
    <property type="molecule type" value="Genomic_DNA"/>
</dbReference>
<dbReference type="OrthoDB" id="337038at2759"/>
<name>A0A024GUV5_9STRA</name>
<dbReference type="Gene3D" id="3.40.33.10">
    <property type="entry name" value="CAP"/>
    <property type="match status" value="1"/>
</dbReference>
<dbReference type="AlphaFoldDB" id="A0A024GUV5"/>
<dbReference type="InParanoid" id="A0A024GUV5"/>
<evidence type="ECO:0000313" key="3">
    <source>
        <dbReference type="Proteomes" id="UP000053237"/>
    </source>
</evidence>
<protein>
    <recommendedName>
        <fullName evidence="4">SCP domain-containing protein</fullName>
    </recommendedName>
</protein>